<feature type="transmembrane region" description="Helical" evidence="2">
    <location>
        <begin position="102"/>
        <end position="123"/>
    </location>
</feature>
<sequence length="290" mass="31118">MSEELTPGVEPQRGPDNTEPDGPTTGRAAGLGIVALLFALLVASWLIQLSSFLQRDFGPFEKRLSDGGVVVWVSIAAAIAILSPIVVLILQARVHKRNPRHSIAAVLGAVVVLVIAVPTNTIVVGSQVANLVTELNQKAQPPTAAETFFERTGGDPRSKVLELGDETVRLLGGDPTADTKDSDADFRVSSDECELDNRNPGIMWSYHYDAGSQVDATGQPLVPEGSKDLPTATHDMAGVIAYWASHGVTATKDEDVSSDEQYRAEAEWLGYDSWSRPAPDVRFDTICLVD</sequence>
<evidence type="ECO:0000256" key="2">
    <source>
        <dbReference type="SAM" id="Phobius"/>
    </source>
</evidence>
<reference evidence="4" key="1">
    <citation type="submission" date="2017-04" db="EMBL/GenBank/DDBJ databases">
        <authorList>
            <person name="Varghese N."/>
            <person name="Submissions S."/>
        </authorList>
    </citation>
    <scope>NUCLEOTIDE SEQUENCE [LARGE SCALE GENOMIC DNA]</scope>
    <source>
        <strain evidence="4">VKM Ac-2510</strain>
    </source>
</reference>
<evidence type="ECO:0000313" key="3">
    <source>
        <dbReference type="EMBL" id="SMG29837.1"/>
    </source>
</evidence>
<dbReference type="OrthoDB" id="5101629at2"/>
<keyword evidence="4" id="KW-1185">Reference proteome</keyword>
<feature type="transmembrane region" description="Helical" evidence="2">
    <location>
        <begin position="28"/>
        <end position="49"/>
    </location>
</feature>
<dbReference type="RefSeq" id="WP_085484760.1">
    <property type="nucleotide sequence ID" value="NZ_FXAY01000002.1"/>
</dbReference>
<dbReference type="EMBL" id="FXAY01000002">
    <property type="protein sequence ID" value="SMG29837.1"/>
    <property type="molecule type" value="Genomic_DNA"/>
</dbReference>
<dbReference type="STRING" id="150121.SAMN06296010_1634"/>
<keyword evidence="2" id="KW-1133">Transmembrane helix</keyword>
<evidence type="ECO:0000313" key="4">
    <source>
        <dbReference type="Proteomes" id="UP000193244"/>
    </source>
</evidence>
<dbReference type="AlphaFoldDB" id="A0A1X7JPK3"/>
<proteinExistence type="predicted"/>
<organism evidence="3 4">
    <name type="scientific">Agreia pratensis</name>
    <dbReference type="NCBI Taxonomy" id="150121"/>
    <lineage>
        <taxon>Bacteria</taxon>
        <taxon>Bacillati</taxon>
        <taxon>Actinomycetota</taxon>
        <taxon>Actinomycetes</taxon>
        <taxon>Micrococcales</taxon>
        <taxon>Microbacteriaceae</taxon>
        <taxon>Agreia</taxon>
    </lineage>
</organism>
<accession>A0A1X7JPK3</accession>
<evidence type="ECO:0000256" key="1">
    <source>
        <dbReference type="SAM" id="MobiDB-lite"/>
    </source>
</evidence>
<gene>
    <name evidence="3" type="ORF">SAMN06296010_1634</name>
</gene>
<feature type="region of interest" description="Disordered" evidence="1">
    <location>
        <begin position="1"/>
        <end position="24"/>
    </location>
</feature>
<feature type="transmembrane region" description="Helical" evidence="2">
    <location>
        <begin position="69"/>
        <end position="90"/>
    </location>
</feature>
<name>A0A1X7JPK3_9MICO</name>
<keyword evidence="2" id="KW-0812">Transmembrane</keyword>
<keyword evidence="2" id="KW-0472">Membrane</keyword>
<protein>
    <submittedName>
        <fullName evidence="3">Uncharacterized protein</fullName>
    </submittedName>
</protein>
<dbReference type="Proteomes" id="UP000193244">
    <property type="component" value="Unassembled WGS sequence"/>
</dbReference>